<name>A0A3M7M479_9PLEO</name>
<evidence type="ECO:0000313" key="2">
    <source>
        <dbReference type="Proteomes" id="UP000265663"/>
    </source>
</evidence>
<dbReference type="EMBL" id="KE747818">
    <property type="protein sequence ID" value="RMZ69283.1"/>
    <property type="molecule type" value="Genomic_DNA"/>
</dbReference>
<accession>A0A3M7M479</accession>
<dbReference type="Proteomes" id="UP000265663">
    <property type="component" value="Unassembled WGS sequence"/>
</dbReference>
<sequence>MASASVGTRFPARAWYDGPWRQRALPGSNDLDSMLTWTAGSLSSRRPYRCALYTSEGEDRHPSTSIPACRMPGAMQGCSQPLLVCHSVFIGVS</sequence>
<organism evidence="1 2">
    <name type="scientific">Pyrenophora seminiperda CCB06</name>
    <dbReference type="NCBI Taxonomy" id="1302712"/>
    <lineage>
        <taxon>Eukaryota</taxon>
        <taxon>Fungi</taxon>
        <taxon>Dikarya</taxon>
        <taxon>Ascomycota</taxon>
        <taxon>Pezizomycotina</taxon>
        <taxon>Dothideomycetes</taxon>
        <taxon>Pleosporomycetidae</taxon>
        <taxon>Pleosporales</taxon>
        <taxon>Pleosporineae</taxon>
        <taxon>Pleosporaceae</taxon>
        <taxon>Pyrenophora</taxon>
    </lineage>
</organism>
<reference evidence="1 2" key="1">
    <citation type="journal article" date="2014" name="PLoS ONE">
        <title>De novo Genome Assembly of the Fungal Plant Pathogen Pyrenophora semeniperda.</title>
        <authorList>
            <person name="Soliai M.M."/>
            <person name="Meyer S.E."/>
            <person name="Udall J.A."/>
            <person name="Elzinga D.E."/>
            <person name="Hermansen R.A."/>
            <person name="Bodily P.M."/>
            <person name="Hart A.A."/>
            <person name="Coleman C.E."/>
        </authorList>
    </citation>
    <scope>NUCLEOTIDE SEQUENCE [LARGE SCALE GENOMIC DNA]</scope>
    <source>
        <strain evidence="1 2">CCB06</strain>
        <tissue evidence="1">Mycelium</tissue>
    </source>
</reference>
<evidence type="ECO:0000313" key="1">
    <source>
        <dbReference type="EMBL" id="RMZ69283.1"/>
    </source>
</evidence>
<dbReference type="AlphaFoldDB" id="A0A3M7M479"/>
<protein>
    <submittedName>
        <fullName evidence="1">Uncharacterized protein</fullName>
    </submittedName>
</protein>
<keyword evidence="2" id="KW-1185">Reference proteome</keyword>
<gene>
    <name evidence="1" type="ORF">GMOD_00006018</name>
</gene>
<proteinExistence type="predicted"/>